<keyword evidence="2" id="KW-0488">Methylation</keyword>
<dbReference type="InterPro" id="IPR012902">
    <property type="entry name" value="N_methyl_site"/>
</dbReference>
<dbReference type="NCBIfam" id="TIGR02532">
    <property type="entry name" value="IV_pilin_GFxxxE"/>
    <property type="match status" value="1"/>
</dbReference>
<evidence type="ECO:0000256" key="2">
    <source>
        <dbReference type="ARBA" id="ARBA00022481"/>
    </source>
</evidence>
<protein>
    <submittedName>
        <fullName evidence="5">Type IV pilus assembly protein PilA</fullName>
    </submittedName>
</protein>
<gene>
    <name evidence="5" type="ORF">I593_03717</name>
</gene>
<dbReference type="PROSITE" id="PS00409">
    <property type="entry name" value="PROKAR_NTER_METHYL"/>
    <property type="match status" value="1"/>
</dbReference>
<dbReference type="SUPFAM" id="SSF54523">
    <property type="entry name" value="Pili subunits"/>
    <property type="match status" value="1"/>
</dbReference>
<sequence length="146" mass="15741">MQKGFTLIELMIVVAIIGVLAAIAVPAYQLYMVRAKVTEGLELTIPYKTIIVENVGTGASDLTKGLPNFAPTNIVADIETSKDTGKITISYTDKAQNMQLFLTPYDGAEGVKPIAAAVVPEKQITWVCSVDKPENEKYAPANCRGH</sequence>
<comment type="caution">
    <text evidence="5">The sequence shown here is derived from an EMBL/GenBank/DDBJ whole genome shotgun (WGS) entry which is preliminary data.</text>
</comment>
<keyword evidence="3" id="KW-0281">Fimbrium</keyword>
<proteinExistence type="inferred from homology"/>
<dbReference type="OrthoDB" id="115249at2"/>
<dbReference type="Proteomes" id="UP000016201">
    <property type="component" value="Unassembled WGS sequence"/>
</dbReference>
<comment type="similarity">
    <text evidence="1 3">Belongs to the N-Me-Phe pilin family.</text>
</comment>
<dbReference type="RefSeq" id="WP_016168694.1">
    <property type="nucleotide sequence ID" value="NZ_JHZG01000003.1"/>
</dbReference>
<organism evidence="5 6">
    <name type="scientific">Acinetobacter tandoii DSM 14970 = CIP 107469</name>
    <dbReference type="NCBI Taxonomy" id="1120927"/>
    <lineage>
        <taxon>Bacteria</taxon>
        <taxon>Pseudomonadati</taxon>
        <taxon>Pseudomonadota</taxon>
        <taxon>Gammaproteobacteria</taxon>
        <taxon>Moraxellales</taxon>
        <taxon>Moraxellaceae</taxon>
        <taxon>Acinetobacter</taxon>
    </lineage>
</organism>
<dbReference type="eggNOG" id="COG4969">
    <property type="taxonomic scope" value="Bacteria"/>
</dbReference>
<dbReference type="Pfam" id="PF00114">
    <property type="entry name" value="Pilin"/>
    <property type="match status" value="1"/>
</dbReference>
<reference evidence="5 6" key="1">
    <citation type="submission" date="2013-03" db="EMBL/GenBank/DDBJ databases">
        <title>The Genome Sequence of Acinetobacter tandoii CIP 107469.</title>
        <authorList>
            <consortium name="The Broad Institute Genome Sequencing Platform"/>
            <consortium name="The Broad Institute Genome Sequencing Center for Infectious Disease"/>
            <person name="Cerqueira G."/>
            <person name="Feldgarden M."/>
            <person name="Courvalin P."/>
            <person name="Perichon B."/>
            <person name="Grillot-Courvalin C."/>
            <person name="Clermont D."/>
            <person name="Rocha E."/>
            <person name="Yoon E.-J."/>
            <person name="Nemec A."/>
            <person name="Walker B."/>
            <person name="Young S.K."/>
            <person name="Zeng Q."/>
            <person name="Gargeya S."/>
            <person name="Fitzgerald M."/>
            <person name="Haas B."/>
            <person name="Abouelleil A."/>
            <person name="Alvarado L."/>
            <person name="Arachchi H.M."/>
            <person name="Berlin A.M."/>
            <person name="Chapman S.B."/>
            <person name="Dewar J."/>
            <person name="Goldberg J."/>
            <person name="Griggs A."/>
            <person name="Gujja S."/>
            <person name="Hansen M."/>
            <person name="Howarth C."/>
            <person name="Imamovic A."/>
            <person name="Larimer J."/>
            <person name="McCowan C."/>
            <person name="Murphy C."/>
            <person name="Neiman D."/>
            <person name="Pearson M."/>
            <person name="Priest M."/>
            <person name="Roberts A."/>
            <person name="Saif S."/>
            <person name="Shea T."/>
            <person name="Sisk P."/>
            <person name="Sykes S."/>
            <person name="Wortman J."/>
            <person name="Nusbaum C."/>
            <person name="Birren B."/>
        </authorList>
    </citation>
    <scope>NUCLEOTIDE SEQUENCE [LARGE SCALE GENOMIC DNA]</scope>
    <source>
        <strain evidence="5 6">CIP 107469</strain>
    </source>
</reference>
<keyword evidence="4" id="KW-0472">Membrane</keyword>
<evidence type="ECO:0000313" key="6">
    <source>
        <dbReference type="Proteomes" id="UP000016201"/>
    </source>
</evidence>
<name>R9AJR5_9GAMM</name>
<dbReference type="GO" id="GO:0009289">
    <property type="term" value="C:pilus"/>
    <property type="evidence" value="ECO:0007669"/>
    <property type="project" value="InterPro"/>
</dbReference>
<evidence type="ECO:0000256" key="1">
    <source>
        <dbReference type="ARBA" id="ARBA00005233"/>
    </source>
</evidence>
<dbReference type="GO" id="GO:0007155">
    <property type="term" value="P:cell adhesion"/>
    <property type="evidence" value="ECO:0007669"/>
    <property type="project" value="InterPro"/>
</dbReference>
<dbReference type="InterPro" id="IPR001082">
    <property type="entry name" value="Pilin"/>
</dbReference>
<dbReference type="InterPro" id="IPR045584">
    <property type="entry name" value="Pilin-like"/>
</dbReference>
<keyword evidence="6" id="KW-1185">Reference proteome</keyword>
<accession>R9AJR5</accession>
<evidence type="ECO:0000313" key="5">
    <source>
        <dbReference type="EMBL" id="EOR02449.1"/>
    </source>
</evidence>
<dbReference type="Pfam" id="PF07963">
    <property type="entry name" value="N_methyl"/>
    <property type="match status" value="1"/>
</dbReference>
<dbReference type="Gene3D" id="3.30.700.10">
    <property type="entry name" value="Glycoprotein, Type 4 Pilin"/>
    <property type="match status" value="1"/>
</dbReference>
<evidence type="ECO:0000256" key="3">
    <source>
        <dbReference type="RuleBase" id="RU000389"/>
    </source>
</evidence>
<keyword evidence="4" id="KW-0812">Transmembrane</keyword>
<dbReference type="PATRIC" id="fig|1120927.3.peg.3618"/>
<evidence type="ECO:0000256" key="4">
    <source>
        <dbReference type="SAM" id="Phobius"/>
    </source>
</evidence>
<keyword evidence="4" id="KW-1133">Transmembrane helix</keyword>
<feature type="transmembrane region" description="Helical" evidence="4">
    <location>
        <begin position="6"/>
        <end position="28"/>
    </location>
</feature>
<dbReference type="AlphaFoldDB" id="R9AJR5"/>
<dbReference type="EMBL" id="AQFM01000048">
    <property type="protein sequence ID" value="EOR02449.1"/>
    <property type="molecule type" value="Genomic_DNA"/>
</dbReference>